<dbReference type="Proteomes" id="UP000248148">
    <property type="component" value="Unassembled WGS sequence"/>
</dbReference>
<evidence type="ECO:0000259" key="2">
    <source>
        <dbReference type="Pfam" id="PF00082"/>
    </source>
</evidence>
<proteinExistence type="predicted"/>
<name>A0A318TI04_9BRAD</name>
<dbReference type="CDD" id="cd04847">
    <property type="entry name" value="Peptidases_S8_Subtilisin_like_2"/>
    <property type="match status" value="1"/>
</dbReference>
<evidence type="ECO:0000313" key="3">
    <source>
        <dbReference type="EMBL" id="PYF01435.1"/>
    </source>
</evidence>
<feature type="compositionally biased region" description="Basic and acidic residues" evidence="1">
    <location>
        <begin position="25"/>
        <end position="41"/>
    </location>
</feature>
<dbReference type="InterPro" id="IPR034074">
    <property type="entry name" value="Y4bN_pept_dom"/>
</dbReference>
<dbReference type="Gene3D" id="3.40.50.200">
    <property type="entry name" value="Peptidase S8/S53 domain"/>
    <property type="match status" value="1"/>
</dbReference>
<dbReference type="InterPro" id="IPR000209">
    <property type="entry name" value="Peptidase_S8/S53_dom"/>
</dbReference>
<feature type="region of interest" description="Disordered" evidence="1">
    <location>
        <begin position="1"/>
        <end position="48"/>
    </location>
</feature>
<sequence length="781" mass="86871">MRLAEESRPRDDRLPTPTTSIIEVQLRRGTDPEKLDRKSDNIRSSAAKVDDRDERTIAVFVPDESKAVFAKILDDYVNGPVTAEAGNPPNKSLVEAIEAFRTARLETFWTDNPASLPADPHHQMWWALWCWPCAEETVEDACARLGVRAANKDRRLYFPDVTVIPVLATRATIELMLFMTAAIAELRRATDNPVFFLDDVRAEQHEWSDELAGRIVWPGTDAPAVCLFDSGVNRGHALIEPALSESDLHSLNETDWGTSDHHPQGHGTAMAGMILHGDLTAALGDMSERTLRHRVESVKILPPDRFDENDPASYGALTQQAISLPEIAAPDRPRVFCMAVSNLEVSGSTPSSWSAAIDQAASASMTGDEQDAPRRLIVVAAGNMAAETDPTSMQPQDDCPIEDPAQAWNALTVGGYTDLTEVRERDYEDWIPIANAGELSPHSRTSVAWPQGRAPFKPEIVMEAGNRATNPAKSEALTFDSLSLLSTGSDMTRMPLVPFQATSAASAQAARLAAQIVADHPDYWPETIRGLIVHSAEWTEPMLEMFREASGKKQKYEIIRRFGYGVPDYDRATASAKNHLAMFAQATIQPFKLQGQRKFNECHYYKLPIPAEVLEQLENKPVDLKVTLSYFIEPNPGLSANIEPQRYQSHGLRFDLQRKGESLDTFKQRVNAAEREDSRRGPRVEPDDNRWLLGPNSVSAGSLHCDVWSGPAIELLGRDMLCIKPINGWWRDRAREYVNRQTRYSLIVSLKALDVDVDLYTPIRALIDVPVVEIETDLTPA</sequence>
<reference evidence="3 4" key="1">
    <citation type="submission" date="2018-06" db="EMBL/GenBank/DDBJ databases">
        <title>Genomic Encyclopedia of Archaeal and Bacterial Type Strains, Phase II (KMG-II): from individual species to whole genera.</title>
        <authorList>
            <person name="Goeker M."/>
        </authorList>
    </citation>
    <scope>NUCLEOTIDE SEQUENCE [LARGE SCALE GENOMIC DNA]</scope>
    <source>
        <strain evidence="3 4">JCM 11668</strain>
    </source>
</reference>
<dbReference type="SUPFAM" id="SSF52743">
    <property type="entry name" value="Subtilisin-like"/>
    <property type="match status" value="1"/>
</dbReference>
<evidence type="ECO:0000313" key="4">
    <source>
        <dbReference type="Proteomes" id="UP000248148"/>
    </source>
</evidence>
<dbReference type="EMBL" id="QJTI01000021">
    <property type="protein sequence ID" value="PYF01435.1"/>
    <property type="molecule type" value="Genomic_DNA"/>
</dbReference>
<dbReference type="Pfam" id="PF00082">
    <property type="entry name" value="Peptidase_S8"/>
    <property type="match status" value="1"/>
</dbReference>
<feature type="domain" description="Peptidase S8/S53" evidence="2">
    <location>
        <begin position="222"/>
        <end position="565"/>
    </location>
</feature>
<gene>
    <name evidence="3" type="ORF">BJ122_1213</name>
</gene>
<feature type="compositionally biased region" description="Basic and acidic residues" evidence="1">
    <location>
        <begin position="670"/>
        <end position="690"/>
    </location>
</feature>
<organism evidence="3 4">
    <name type="scientific">Rhodopseudomonas faecalis</name>
    <dbReference type="NCBI Taxonomy" id="99655"/>
    <lineage>
        <taxon>Bacteria</taxon>
        <taxon>Pseudomonadati</taxon>
        <taxon>Pseudomonadota</taxon>
        <taxon>Alphaproteobacteria</taxon>
        <taxon>Hyphomicrobiales</taxon>
        <taxon>Nitrobacteraceae</taxon>
        <taxon>Rhodopseudomonas</taxon>
    </lineage>
</organism>
<protein>
    <submittedName>
        <fullName evidence="3">Subtilase family protein</fullName>
    </submittedName>
</protein>
<dbReference type="GO" id="GO:0004252">
    <property type="term" value="F:serine-type endopeptidase activity"/>
    <property type="evidence" value="ECO:0007669"/>
    <property type="project" value="InterPro"/>
</dbReference>
<dbReference type="InterPro" id="IPR036852">
    <property type="entry name" value="Peptidase_S8/S53_dom_sf"/>
</dbReference>
<accession>A0A318TI04</accession>
<feature type="compositionally biased region" description="Basic and acidic residues" evidence="1">
    <location>
        <begin position="1"/>
        <end position="14"/>
    </location>
</feature>
<dbReference type="AlphaFoldDB" id="A0A318TI04"/>
<comment type="caution">
    <text evidence="3">The sequence shown here is derived from an EMBL/GenBank/DDBJ whole genome shotgun (WGS) entry which is preliminary data.</text>
</comment>
<evidence type="ECO:0000256" key="1">
    <source>
        <dbReference type="SAM" id="MobiDB-lite"/>
    </source>
</evidence>
<keyword evidence="4" id="KW-1185">Reference proteome</keyword>
<feature type="region of interest" description="Disordered" evidence="1">
    <location>
        <begin position="670"/>
        <end position="691"/>
    </location>
</feature>
<dbReference type="GO" id="GO:0006508">
    <property type="term" value="P:proteolysis"/>
    <property type="evidence" value="ECO:0007669"/>
    <property type="project" value="InterPro"/>
</dbReference>